<dbReference type="SUPFAM" id="SSF51197">
    <property type="entry name" value="Clavaminate synthase-like"/>
    <property type="match status" value="1"/>
</dbReference>
<evidence type="ECO:0000256" key="2">
    <source>
        <dbReference type="ARBA" id="ARBA00023002"/>
    </source>
</evidence>
<dbReference type="EMBL" id="CP118615">
    <property type="protein sequence ID" value="WDZ84491.1"/>
    <property type="molecule type" value="Genomic_DNA"/>
</dbReference>
<dbReference type="PANTHER" id="PTHR10696">
    <property type="entry name" value="GAMMA-BUTYROBETAINE HYDROXYLASE-RELATED"/>
    <property type="match status" value="1"/>
</dbReference>
<evidence type="ECO:0000256" key="3">
    <source>
        <dbReference type="ARBA" id="ARBA00023004"/>
    </source>
</evidence>
<dbReference type="GO" id="GO:0051213">
    <property type="term" value="F:dioxygenase activity"/>
    <property type="evidence" value="ECO:0007669"/>
    <property type="project" value="UniProtKB-KW"/>
</dbReference>
<dbReference type="InterPro" id="IPR050411">
    <property type="entry name" value="AlphaKG_dependent_hydroxylases"/>
</dbReference>
<gene>
    <name evidence="6" type="ORF">PVK37_29330</name>
</gene>
<feature type="domain" description="TauD/TfdA-like" evidence="5">
    <location>
        <begin position="52"/>
        <end position="305"/>
    </location>
</feature>
<evidence type="ECO:0000313" key="7">
    <source>
        <dbReference type="Proteomes" id="UP001219605"/>
    </source>
</evidence>
<evidence type="ECO:0000313" key="6">
    <source>
        <dbReference type="EMBL" id="WDZ84491.1"/>
    </source>
</evidence>
<comment type="cofactor">
    <cofactor evidence="1">
        <name>Fe(2+)</name>
        <dbReference type="ChEBI" id="CHEBI:29033"/>
    </cofactor>
</comment>
<dbReference type="Pfam" id="PF02668">
    <property type="entry name" value="TauD"/>
    <property type="match status" value="1"/>
</dbReference>
<dbReference type="InterPro" id="IPR003819">
    <property type="entry name" value="TauD/TfdA-like"/>
</dbReference>
<dbReference type="Proteomes" id="UP001219605">
    <property type="component" value="Chromosome"/>
</dbReference>
<dbReference type="RefSeq" id="WP_275031051.1">
    <property type="nucleotide sequence ID" value="NZ_CP118615.1"/>
</dbReference>
<dbReference type="Gene3D" id="3.60.130.10">
    <property type="entry name" value="Clavaminate synthase-like"/>
    <property type="match status" value="1"/>
</dbReference>
<keyword evidence="4" id="KW-0045">Antibiotic biosynthesis</keyword>
<evidence type="ECO:0000256" key="1">
    <source>
        <dbReference type="ARBA" id="ARBA00001954"/>
    </source>
</evidence>
<evidence type="ECO:0000256" key="4">
    <source>
        <dbReference type="ARBA" id="ARBA00023194"/>
    </source>
</evidence>
<dbReference type="InterPro" id="IPR042098">
    <property type="entry name" value="TauD-like_sf"/>
</dbReference>
<organism evidence="6 7">
    <name type="scientific">Micromonospora cathayae</name>
    <dbReference type="NCBI Taxonomy" id="3028804"/>
    <lineage>
        <taxon>Bacteria</taxon>
        <taxon>Bacillati</taxon>
        <taxon>Actinomycetota</taxon>
        <taxon>Actinomycetes</taxon>
        <taxon>Micromonosporales</taxon>
        <taxon>Micromonosporaceae</taxon>
        <taxon>Micromonospora</taxon>
    </lineage>
</organism>
<keyword evidence="7" id="KW-1185">Reference proteome</keyword>
<reference evidence="6 7" key="1">
    <citation type="submission" date="2023-02" db="EMBL/GenBank/DDBJ databases">
        <authorList>
            <person name="Mo P."/>
        </authorList>
    </citation>
    <scope>NUCLEOTIDE SEQUENCE [LARGE SCALE GENOMIC DNA]</scope>
    <source>
        <strain evidence="6 7">HUAS 3</strain>
    </source>
</reference>
<evidence type="ECO:0000259" key="5">
    <source>
        <dbReference type="Pfam" id="PF02668"/>
    </source>
</evidence>
<name>A0ABY7ZPY1_9ACTN</name>
<dbReference type="PANTHER" id="PTHR10696:SF56">
    <property type="entry name" value="TAUD_TFDA-LIKE DOMAIN-CONTAINING PROTEIN"/>
    <property type="match status" value="1"/>
</dbReference>
<keyword evidence="2" id="KW-0560">Oxidoreductase</keyword>
<accession>A0ABY7ZPY1</accession>
<keyword evidence="6" id="KW-0223">Dioxygenase</keyword>
<keyword evidence="3" id="KW-0408">Iron</keyword>
<protein>
    <submittedName>
        <fullName evidence="6">TauD/TfdA family dioxygenase</fullName>
    </submittedName>
</protein>
<sequence length="316" mass="34546">MAIITEVRHPADWRGDELVHDDGWRLPLTDVHRMELLAAVDALDAAGVPPGDVSAEVFPLPTLGPALRRLSAEVADGRGFALVTGLPVAGLTERRTELLALGVAGHVGRTVPQGPDRVPVLHVRDEGADPARPTTRSYQHRQGLGFHADPTDVVALLCVRPARSGGLSTIVSAVAVHNEIVRTRPDLAEVLYRPWWFDRRTGDGPESFHQRPVYARDEAGGLVAHYGPDYIRSAQRGPQVPPLRPDQVAAMAALDRLTGDPRFTLGMDLRPGDMQFLNNRVVLHSRTAYEDHADPALRRDLLRVWLETGRAGRIAA</sequence>
<proteinExistence type="predicted"/>